<feature type="region of interest" description="Disordered" evidence="1">
    <location>
        <begin position="1"/>
        <end position="34"/>
    </location>
</feature>
<reference evidence="2 3" key="1">
    <citation type="journal article" date="2018" name="Front. Plant Sci.">
        <title>Red Clover (Trifolium pratense) and Zigzag Clover (T. medium) - A Picture of Genomic Similarities and Differences.</title>
        <authorList>
            <person name="Dluhosova J."/>
            <person name="Istvanek J."/>
            <person name="Nedelnik J."/>
            <person name="Repkova J."/>
        </authorList>
    </citation>
    <scope>NUCLEOTIDE SEQUENCE [LARGE SCALE GENOMIC DNA]</scope>
    <source>
        <strain evidence="3">cv. 10/8</strain>
        <tissue evidence="2">Leaf</tissue>
    </source>
</reference>
<evidence type="ECO:0000256" key="1">
    <source>
        <dbReference type="SAM" id="MobiDB-lite"/>
    </source>
</evidence>
<feature type="non-terminal residue" evidence="2">
    <location>
        <position position="34"/>
    </location>
</feature>
<proteinExistence type="predicted"/>
<dbReference type="AlphaFoldDB" id="A0A392VVF8"/>
<evidence type="ECO:0000313" key="3">
    <source>
        <dbReference type="Proteomes" id="UP000265520"/>
    </source>
</evidence>
<dbReference type="EMBL" id="LXQA011251513">
    <property type="protein sequence ID" value="MCI90695.1"/>
    <property type="molecule type" value="Genomic_DNA"/>
</dbReference>
<keyword evidence="3" id="KW-1185">Reference proteome</keyword>
<organism evidence="2 3">
    <name type="scientific">Trifolium medium</name>
    <dbReference type="NCBI Taxonomy" id="97028"/>
    <lineage>
        <taxon>Eukaryota</taxon>
        <taxon>Viridiplantae</taxon>
        <taxon>Streptophyta</taxon>
        <taxon>Embryophyta</taxon>
        <taxon>Tracheophyta</taxon>
        <taxon>Spermatophyta</taxon>
        <taxon>Magnoliopsida</taxon>
        <taxon>eudicotyledons</taxon>
        <taxon>Gunneridae</taxon>
        <taxon>Pentapetalae</taxon>
        <taxon>rosids</taxon>
        <taxon>fabids</taxon>
        <taxon>Fabales</taxon>
        <taxon>Fabaceae</taxon>
        <taxon>Papilionoideae</taxon>
        <taxon>50 kb inversion clade</taxon>
        <taxon>NPAAA clade</taxon>
        <taxon>Hologalegina</taxon>
        <taxon>IRL clade</taxon>
        <taxon>Trifolieae</taxon>
        <taxon>Trifolium</taxon>
    </lineage>
</organism>
<sequence>MLGARQERAIRKEAQKNVDGLNSKKLELHTEADK</sequence>
<protein>
    <submittedName>
        <fullName evidence="2">Uncharacterized protein</fullName>
    </submittedName>
</protein>
<comment type="caution">
    <text evidence="2">The sequence shown here is derived from an EMBL/GenBank/DDBJ whole genome shotgun (WGS) entry which is preliminary data.</text>
</comment>
<accession>A0A392VVF8</accession>
<evidence type="ECO:0000313" key="2">
    <source>
        <dbReference type="EMBL" id="MCI90695.1"/>
    </source>
</evidence>
<dbReference type="Proteomes" id="UP000265520">
    <property type="component" value="Unassembled WGS sequence"/>
</dbReference>
<name>A0A392VVF8_9FABA</name>